<dbReference type="PRINTS" id="PR00081">
    <property type="entry name" value="GDHRDH"/>
</dbReference>
<dbReference type="PANTHER" id="PTHR43658">
    <property type="entry name" value="SHORT-CHAIN DEHYDROGENASE/REDUCTASE"/>
    <property type="match status" value="1"/>
</dbReference>
<evidence type="ECO:0000256" key="1">
    <source>
        <dbReference type="ARBA" id="ARBA00023002"/>
    </source>
</evidence>
<dbReference type="EMBL" id="HBIK01033303">
    <property type="protein sequence ID" value="CAE0390694.1"/>
    <property type="molecule type" value="Transcribed_RNA"/>
</dbReference>
<dbReference type="GO" id="GO:0016491">
    <property type="term" value="F:oxidoreductase activity"/>
    <property type="evidence" value="ECO:0007669"/>
    <property type="project" value="UniProtKB-KW"/>
</dbReference>
<dbReference type="PRINTS" id="PR00080">
    <property type="entry name" value="SDRFAMILY"/>
</dbReference>
<dbReference type="InterPro" id="IPR036291">
    <property type="entry name" value="NAD(P)-bd_dom_sf"/>
</dbReference>
<dbReference type="PROSITE" id="PS00061">
    <property type="entry name" value="ADH_SHORT"/>
    <property type="match status" value="1"/>
</dbReference>
<gene>
    <name evidence="3" type="ORF">ECRA1380_LOCUS15670</name>
    <name evidence="4" type="ORF">ECRA1380_LOCUS15671</name>
</gene>
<name>A0A7S3KR16_EUPCR</name>
<keyword evidence="1" id="KW-0560">Oxidoreductase</keyword>
<dbReference type="SUPFAM" id="SSF51735">
    <property type="entry name" value="NAD(P)-binding Rossmann-fold domains"/>
    <property type="match status" value="1"/>
</dbReference>
<reference evidence="4" key="1">
    <citation type="submission" date="2021-01" db="EMBL/GenBank/DDBJ databases">
        <authorList>
            <person name="Corre E."/>
            <person name="Pelletier E."/>
            <person name="Niang G."/>
            <person name="Scheremetjew M."/>
            <person name="Finn R."/>
            <person name="Kale V."/>
            <person name="Holt S."/>
            <person name="Cochrane G."/>
            <person name="Meng A."/>
            <person name="Brown T."/>
            <person name="Cohen L."/>
        </authorList>
    </citation>
    <scope>NUCLEOTIDE SEQUENCE</scope>
    <source>
        <strain evidence="4">CT5</strain>
    </source>
</reference>
<dbReference type="AlphaFoldDB" id="A0A7S3KR16"/>
<dbReference type="InterPro" id="IPR020904">
    <property type="entry name" value="Sc_DH/Rdtase_CS"/>
</dbReference>
<dbReference type="FunFam" id="3.40.50.720:FF:000084">
    <property type="entry name" value="Short-chain dehydrogenase reductase"/>
    <property type="match status" value="1"/>
</dbReference>
<evidence type="ECO:0008006" key="5">
    <source>
        <dbReference type="Google" id="ProtNLM"/>
    </source>
</evidence>
<dbReference type="Gene3D" id="3.40.50.720">
    <property type="entry name" value="NAD(P)-binding Rossmann-like Domain"/>
    <property type="match status" value="1"/>
</dbReference>
<dbReference type="Pfam" id="PF00106">
    <property type="entry name" value="adh_short"/>
    <property type="match status" value="1"/>
</dbReference>
<accession>A0A7S3KR16</accession>
<comment type="similarity">
    <text evidence="2">Belongs to the short-chain dehydrogenases/reductases (SDR) family.</text>
</comment>
<dbReference type="InterPro" id="IPR002347">
    <property type="entry name" value="SDR_fam"/>
</dbReference>
<organism evidence="4">
    <name type="scientific">Euplotes crassus</name>
    <dbReference type="NCBI Taxonomy" id="5936"/>
    <lineage>
        <taxon>Eukaryota</taxon>
        <taxon>Sar</taxon>
        <taxon>Alveolata</taxon>
        <taxon>Ciliophora</taxon>
        <taxon>Intramacronucleata</taxon>
        <taxon>Spirotrichea</taxon>
        <taxon>Hypotrichia</taxon>
        <taxon>Euplotida</taxon>
        <taxon>Euplotidae</taxon>
        <taxon>Moneuplotes</taxon>
    </lineage>
</organism>
<evidence type="ECO:0000313" key="4">
    <source>
        <dbReference type="EMBL" id="CAE0390695.1"/>
    </source>
</evidence>
<dbReference type="EMBL" id="HBIK01033304">
    <property type="protein sequence ID" value="CAE0390695.1"/>
    <property type="molecule type" value="Transcribed_RNA"/>
</dbReference>
<protein>
    <recommendedName>
        <fullName evidence="5">3-hydroxyacyl-CoA dehydrogenase</fullName>
    </recommendedName>
</protein>
<evidence type="ECO:0000313" key="3">
    <source>
        <dbReference type="EMBL" id="CAE0390694.1"/>
    </source>
</evidence>
<sequence>MKLEGLVAFVTGGASGLGAETVKQLVEAGVKVTFGDLNAENGEALVKELGEDKTKFLELDVTDEKAVEAAINTCVETFGALHIAVNCAGIAAVGQTITSKSIMSFSTMRLVTEINVFGTIYVAAHAAKAMSKNKPVNDRGERGVIINVASVAGYEGQRGQVSYSASKGAIIGITTPMARDLGRFGIRVVAIAPGTIMSPMLAAQTDKMKNLLLKDTPLGRFGEADEFAHMVRTIAENSYLNGVTLRMDGGTILSYS</sequence>
<dbReference type="PANTHER" id="PTHR43658:SF8">
    <property type="entry name" value="17-BETA-HYDROXYSTEROID DEHYDROGENASE 14-RELATED"/>
    <property type="match status" value="1"/>
</dbReference>
<evidence type="ECO:0000256" key="2">
    <source>
        <dbReference type="RuleBase" id="RU000363"/>
    </source>
</evidence>
<proteinExistence type="inferred from homology"/>